<reference evidence="8 9" key="1">
    <citation type="submission" date="2017-10" db="EMBL/GenBank/DDBJ databases">
        <title>Bifidobacterium xylocopum sp. nov. and Bifidobacterium aemilianum sp. nov., from the carpenter bee (Xylocopa violacea) digestive tract.</title>
        <authorList>
            <person name="Alberoni D."/>
            <person name="Baffoni L."/>
            <person name="Di Gioia D."/>
            <person name="Gaggia F."/>
            <person name="Biavati B."/>
        </authorList>
    </citation>
    <scope>NUCLEOTIDE SEQUENCE [LARGE SCALE GENOMIC DNA]</scope>
    <source>
        <strain evidence="8 9">XV10</strain>
    </source>
</reference>
<dbReference type="GO" id="GO:0006508">
    <property type="term" value="P:proteolysis"/>
    <property type="evidence" value="ECO:0007669"/>
    <property type="project" value="UniProtKB-KW"/>
</dbReference>
<evidence type="ECO:0000259" key="7">
    <source>
        <dbReference type="Pfam" id="PF02897"/>
    </source>
</evidence>
<dbReference type="Gene3D" id="3.40.50.1820">
    <property type="entry name" value="alpha/beta hydrolase"/>
    <property type="match status" value="1"/>
</dbReference>
<proteinExistence type="inferred from homology"/>
<accession>A0A366K8M8</accession>
<evidence type="ECO:0000313" key="9">
    <source>
        <dbReference type="Proteomes" id="UP000252530"/>
    </source>
</evidence>
<feature type="region of interest" description="Disordered" evidence="5">
    <location>
        <begin position="1"/>
        <end position="48"/>
    </location>
</feature>
<dbReference type="RefSeq" id="WP_113860547.1">
    <property type="nucleotide sequence ID" value="NZ_PDCG01000006.1"/>
</dbReference>
<dbReference type="Pfam" id="PF00326">
    <property type="entry name" value="Peptidase_S9"/>
    <property type="match status" value="1"/>
</dbReference>
<comment type="similarity">
    <text evidence="1">Belongs to the peptidase S9A family.</text>
</comment>
<feature type="compositionally biased region" description="Basic and acidic residues" evidence="5">
    <location>
        <begin position="38"/>
        <end position="48"/>
    </location>
</feature>
<feature type="region of interest" description="Disordered" evidence="5">
    <location>
        <begin position="496"/>
        <end position="518"/>
    </location>
</feature>
<feature type="domain" description="Peptidase S9 prolyl oligopeptidase catalytic" evidence="6">
    <location>
        <begin position="657"/>
        <end position="876"/>
    </location>
</feature>
<dbReference type="EMBL" id="PDCG01000006">
    <property type="protein sequence ID" value="RBP97483.1"/>
    <property type="molecule type" value="Genomic_DNA"/>
</dbReference>
<dbReference type="SUPFAM" id="SSF50993">
    <property type="entry name" value="Peptidase/esterase 'gauge' domain"/>
    <property type="match status" value="1"/>
</dbReference>
<dbReference type="GO" id="GO:0004252">
    <property type="term" value="F:serine-type endopeptidase activity"/>
    <property type="evidence" value="ECO:0007669"/>
    <property type="project" value="InterPro"/>
</dbReference>
<dbReference type="InterPro" id="IPR051543">
    <property type="entry name" value="Serine_Peptidase_S9A"/>
</dbReference>
<comment type="caution">
    <text evidence="8">The sequence shown here is derived from an EMBL/GenBank/DDBJ whole genome shotgun (WGS) entry which is preliminary data.</text>
</comment>
<keyword evidence="9" id="KW-1185">Reference proteome</keyword>
<evidence type="ECO:0000259" key="6">
    <source>
        <dbReference type="Pfam" id="PF00326"/>
    </source>
</evidence>
<dbReference type="Gene3D" id="2.130.10.120">
    <property type="entry name" value="Prolyl oligopeptidase, N-terminal domain"/>
    <property type="match status" value="1"/>
</dbReference>
<evidence type="ECO:0000256" key="1">
    <source>
        <dbReference type="ARBA" id="ARBA00005228"/>
    </source>
</evidence>
<dbReference type="PANTHER" id="PTHR11757:SF19">
    <property type="entry name" value="PROLYL ENDOPEPTIDASE-LIKE"/>
    <property type="match status" value="1"/>
</dbReference>
<feature type="domain" description="Peptidase S9A N-terminal" evidence="7">
    <location>
        <begin position="36"/>
        <end position="320"/>
    </location>
</feature>
<name>A0A366K8M8_9BIFI</name>
<protein>
    <submittedName>
        <fullName evidence="8">S9 family peptidase</fullName>
    </submittedName>
</protein>
<evidence type="ECO:0000313" key="8">
    <source>
        <dbReference type="EMBL" id="RBP97483.1"/>
    </source>
</evidence>
<evidence type="ECO:0000256" key="3">
    <source>
        <dbReference type="ARBA" id="ARBA00022801"/>
    </source>
</evidence>
<keyword evidence="4" id="KW-0720">Serine protease</keyword>
<dbReference type="PRINTS" id="PR00862">
    <property type="entry name" value="PROLIGOPTASE"/>
</dbReference>
<keyword evidence="3" id="KW-0378">Hydrolase</keyword>
<evidence type="ECO:0000256" key="5">
    <source>
        <dbReference type="SAM" id="MobiDB-lite"/>
    </source>
</evidence>
<dbReference type="InterPro" id="IPR029058">
    <property type="entry name" value="AB_hydrolase_fold"/>
</dbReference>
<dbReference type="OrthoDB" id="9801421at2"/>
<dbReference type="Pfam" id="PF02897">
    <property type="entry name" value="Peptidase_S9_N"/>
    <property type="match status" value="1"/>
</dbReference>
<keyword evidence="2" id="KW-0645">Protease</keyword>
<dbReference type="PANTHER" id="PTHR11757">
    <property type="entry name" value="PROTEASE FAMILY S9A OLIGOPEPTIDASE"/>
    <property type="match status" value="1"/>
</dbReference>
<evidence type="ECO:0000256" key="2">
    <source>
        <dbReference type="ARBA" id="ARBA00022670"/>
    </source>
</evidence>
<sequence>MNKQAASVNLELQGQESAKQSQTSASVDPVGEPLPPKARREPQERQVHGDIFADPYEWMRQKDSPEVQQFVAAQNEYCRRRTSHLDDIKHKLFQELKERTQETDMSVPTRMDGYWYFVRVVEGQQYAVQCRLPITGPDDWDPPQVDAQAAPGSLPGEEVIFDTNAEAEGHDFYQLGGMDLSRDGRWMLYGSDSQGRERYDFRLRDLTTGQDLPDRLDGIAGACLTPDAQWVFYTVLDDAWRPCAVRRHRVGSPTSQDREVFREEDERFWVGLGLSFDERYLVISTGSKTTSEMRMLPVDQPEGDFQVFIPRQQGIEYDASFASFEGAGPGGQDIPLAIVYHNAGNPNFEIDLIDLRDHRPPYRLGEGVCLAQGSPYGCEQGDRVEAGASGKPVNTPYWNPRNPAIMQGARGLAIEGVAMYRHFVTLSYRADSLPHLALMTKDQAARDFAAGRPWAFKELVPVEGDGDADGNAGHQGELAAANSADGADRVDRVDGAGSADSVTDHAQPCPTSAGEHLYSFGGGGNPSYDAPRMRYSFASYTRPGQLRELDPVTGRDRLLKAGKVLGDFDAANYAEHRAWVRARDGELIPVSLVWRRDRLPQVGRAFAMDASAQDSPAQTSQEARTPLRAGLPVLEAGSIPMFILGYGAYEISSDPGFSVARLSLLDRGVLYVVAHVRGGGEMGRAWYEQGRRLQKKHSFEDFVDLTKALQEHGFADPSRTVANGGSAGGLLMGAVANMAPELYAGIEADVPFVDALTSILDPSLPLTVTEWDEWGDPLHDRRVYDYMKSYSPYENTPRAPGDSRVGHYPKILVTTSMNDTRVLYVEPLKWVARLQSAGVDAMARIEVEAGHAGGSGRYKQWEDISFENAWCLDRMGARS</sequence>
<dbReference type="InterPro" id="IPR001375">
    <property type="entry name" value="Peptidase_S9_cat"/>
</dbReference>
<organism evidence="8 9">
    <name type="scientific">Bifidobacterium aemilianum</name>
    <dbReference type="NCBI Taxonomy" id="2493120"/>
    <lineage>
        <taxon>Bacteria</taxon>
        <taxon>Bacillati</taxon>
        <taxon>Actinomycetota</taxon>
        <taxon>Actinomycetes</taxon>
        <taxon>Bifidobacteriales</taxon>
        <taxon>Bifidobacteriaceae</taxon>
        <taxon>Bifidobacterium</taxon>
    </lineage>
</organism>
<dbReference type="InterPro" id="IPR002470">
    <property type="entry name" value="Peptidase_S9A"/>
</dbReference>
<dbReference type="InterPro" id="IPR023302">
    <property type="entry name" value="Pept_S9A_N"/>
</dbReference>
<gene>
    <name evidence="8" type="ORF">CRD60_06890</name>
</gene>
<dbReference type="SUPFAM" id="SSF53474">
    <property type="entry name" value="alpha/beta-Hydrolases"/>
    <property type="match status" value="1"/>
</dbReference>
<dbReference type="Proteomes" id="UP000252530">
    <property type="component" value="Unassembled WGS sequence"/>
</dbReference>
<feature type="compositionally biased region" description="Polar residues" evidence="5">
    <location>
        <begin position="1"/>
        <end position="26"/>
    </location>
</feature>
<evidence type="ECO:0000256" key="4">
    <source>
        <dbReference type="ARBA" id="ARBA00022825"/>
    </source>
</evidence>
<dbReference type="AlphaFoldDB" id="A0A366K8M8"/>